<feature type="compositionally biased region" description="Basic and acidic residues" evidence="2">
    <location>
        <begin position="425"/>
        <end position="434"/>
    </location>
</feature>
<accession>A0A9P0A2K6</accession>
<evidence type="ECO:0000313" key="4">
    <source>
        <dbReference type="EMBL" id="CAH0382721.1"/>
    </source>
</evidence>
<feature type="region of interest" description="Disordered" evidence="2">
    <location>
        <begin position="465"/>
        <end position="554"/>
    </location>
</feature>
<feature type="compositionally biased region" description="Low complexity" evidence="2">
    <location>
        <begin position="530"/>
        <end position="541"/>
    </location>
</feature>
<evidence type="ECO:0000259" key="3">
    <source>
        <dbReference type="PROSITE" id="PS50103"/>
    </source>
</evidence>
<evidence type="ECO:0000256" key="1">
    <source>
        <dbReference type="PROSITE-ProRule" id="PRU00723"/>
    </source>
</evidence>
<feature type="compositionally biased region" description="Polar residues" evidence="2">
    <location>
        <begin position="814"/>
        <end position="832"/>
    </location>
</feature>
<protein>
    <recommendedName>
        <fullName evidence="3">C3H1-type domain-containing protein</fullName>
    </recommendedName>
</protein>
<keyword evidence="1" id="KW-0862">Zinc</keyword>
<dbReference type="Proteomes" id="UP001152759">
    <property type="component" value="Chromosome 10"/>
</dbReference>
<name>A0A9P0A2K6_BEMTA</name>
<feature type="compositionally biased region" description="Polar residues" evidence="2">
    <location>
        <begin position="488"/>
        <end position="499"/>
    </location>
</feature>
<feature type="compositionally biased region" description="Polar residues" evidence="2">
    <location>
        <begin position="542"/>
        <end position="554"/>
    </location>
</feature>
<evidence type="ECO:0000313" key="5">
    <source>
        <dbReference type="Proteomes" id="UP001152759"/>
    </source>
</evidence>
<reference evidence="4" key="1">
    <citation type="submission" date="2021-12" db="EMBL/GenBank/DDBJ databases">
        <authorList>
            <person name="King R."/>
        </authorList>
    </citation>
    <scope>NUCLEOTIDE SEQUENCE</scope>
</reference>
<evidence type="ECO:0000256" key="2">
    <source>
        <dbReference type="SAM" id="MobiDB-lite"/>
    </source>
</evidence>
<gene>
    <name evidence="4" type="ORF">BEMITA_LOCUS2226</name>
</gene>
<proteinExistence type="predicted"/>
<organism evidence="4 5">
    <name type="scientific">Bemisia tabaci</name>
    <name type="common">Sweetpotato whitefly</name>
    <name type="synonym">Aleurodes tabaci</name>
    <dbReference type="NCBI Taxonomy" id="7038"/>
    <lineage>
        <taxon>Eukaryota</taxon>
        <taxon>Metazoa</taxon>
        <taxon>Ecdysozoa</taxon>
        <taxon>Arthropoda</taxon>
        <taxon>Hexapoda</taxon>
        <taxon>Insecta</taxon>
        <taxon>Pterygota</taxon>
        <taxon>Neoptera</taxon>
        <taxon>Paraneoptera</taxon>
        <taxon>Hemiptera</taxon>
        <taxon>Sternorrhyncha</taxon>
        <taxon>Aleyrodoidea</taxon>
        <taxon>Aleyrodidae</taxon>
        <taxon>Aleyrodinae</taxon>
        <taxon>Bemisia</taxon>
    </lineage>
</organism>
<feature type="zinc finger region" description="C3H1-type" evidence="1">
    <location>
        <begin position="1258"/>
        <end position="1284"/>
    </location>
</feature>
<feature type="region of interest" description="Disordered" evidence="2">
    <location>
        <begin position="414"/>
        <end position="450"/>
    </location>
</feature>
<feature type="compositionally biased region" description="Polar residues" evidence="2">
    <location>
        <begin position="1171"/>
        <end position="1197"/>
    </location>
</feature>
<feature type="compositionally biased region" description="Basic and acidic residues" evidence="2">
    <location>
        <begin position="833"/>
        <end position="845"/>
    </location>
</feature>
<feature type="domain" description="C3H1-type" evidence="3">
    <location>
        <begin position="1258"/>
        <end position="1284"/>
    </location>
</feature>
<feature type="region of interest" description="Disordered" evidence="2">
    <location>
        <begin position="744"/>
        <end position="845"/>
    </location>
</feature>
<feature type="region of interest" description="Disordered" evidence="2">
    <location>
        <begin position="108"/>
        <end position="131"/>
    </location>
</feature>
<dbReference type="InterPro" id="IPR000571">
    <property type="entry name" value="Znf_CCCH"/>
</dbReference>
<dbReference type="EMBL" id="OU963871">
    <property type="protein sequence ID" value="CAH0382721.1"/>
    <property type="molecule type" value="Genomic_DNA"/>
</dbReference>
<dbReference type="PROSITE" id="PS50103">
    <property type="entry name" value="ZF_C3H1"/>
    <property type="match status" value="1"/>
</dbReference>
<feature type="region of interest" description="Disordered" evidence="2">
    <location>
        <begin position="1164"/>
        <end position="1209"/>
    </location>
</feature>
<feature type="region of interest" description="Disordered" evidence="2">
    <location>
        <begin position="1102"/>
        <end position="1121"/>
    </location>
</feature>
<keyword evidence="5" id="KW-1185">Reference proteome</keyword>
<keyword evidence="1" id="KW-0479">Metal-binding</keyword>
<feature type="compositionally biased region" description="Basic residues" evidence="2">
    <location>
        <begin position="116"/>
        <end position="130"/>
    </location>
</feature>
<feature type="compositionally biased region" description="Polar residues" evidence="2">
    <location>
        <begin position="787"/>
        <end position="806"/>
    </location>
</feature>
<keyword evidence="1" id="KW-0863">Zinc-finger</keyword>
<dbReference type="GO" id="GO:0008270">
    <property type="term" value="F:zinc ion binding"/>
    <property type="evidence" value="ECO:0007669"/>
    <property type="project" value="UniProtKB-KW"/>
</dbReference>
<sequence>MQKISSDYHFYQKYMTEQCVVCYSDKTIPVKPTIVRLILCFFCPIASIEECYTFSTALIYLSLVTGSDILLFPVHSPSPKKKLNKSKENKKVDFDGTKLVIQIPGLADSAKSRGDRPRHKSHHHRRRKKADKIYEDWNRSIDLLTSPKKRKKPVRSSNKYSSCESLSNEWRSSKKTCVEPKQYHVPVEGNPLLAKLLYAGDINPASVILKEKNGKNEKPQVINLISDVSSTDLSVDHDVKSPMFSTTLSDVTDGGSDDFVTNQNAKAPSVHHTKLSASSSDIVAASDPITTYNRNCQNITEPPSSGTLSETAKIFCNSEPLKHTPIIHIDGTSEICGQACEVKDFDTTIAPKNLSQSYLSYNNKSDQNDVYSPETFTPFDYNTLQDSETLELRAALANKSDLVSENYDCIPMSCSEDEDLSSVDSKSDKSEDLKPQQQNNDTDSEEEEELRLRISALKTWLQRKYGKTKPGENQSAFQSPMEGEIEQPESSLTKIASSSSEKEVSQKNNSPDMLSSHSGPIQSFVDTPLSPSVDSDQSCSSNAAISRNQRTSSVIDRIPSPLPAEEIINEQREDKEMDGPQDEADLKKETSVATIDNSLLDEEASENYELALRSLLVSKLLKQKLENSNDLLTESNLINKASSSLISKSPGKISSNSKTSQSSKLIVNSKYRTVNSTKTVAQNLKNSANKSGLIHCDSFQSKYVFNNFYEPPSQVEDSKHLSSISNFKIPVVEKFVIHLSEDSDYDSDESECKTAPHEKGAGSSESSSGNAVKIPMVVPKSKSSSKITESTQRMVGESCSTTSIHNTGRDKSPVSKTALSDRQNRVTKSSRLQTEKSRRDTLEFQTRKTNSAAITSKLVKTSGADKLAVLSSPRKITSSSSLVSMDGSETESTSVLKEAKNVSNSPSSHEKLGKANSMLISNVLVPVEKKLLKSRLNLLTNLDSMQGCVSSCEENASKCSKSFAKIVQLQKALKMATSEYKTQFKSLKDSLQCYKVQSQKVSSCLGEYAQTQKDCAKAGKQILGPNYKTPNEGMSAMAMKFKLMKEKKLELLNNASIAAEIKKANFSSDASSTTVSAALKSISEGSAQDKSLDPTAIPTIMVTNADSSDHRKSTSNVSQPGDVSVEITCHKAVEAKTVINASCDSSSVQVSAADSATLIGSSQKIVLGNPEPSSGNVSGDTCENESTALRSNERVGTSSSPQISSPPPLPEALLAMLEVMECEESKKEGVSKCQQKFTKYTPVLSSLSRSSGRDEKYSVDSIICPFNLQGTCRDETCEYKHLPN</sequence>
<feature type="compositionally biased region" description="Polar residues" evidence="2">
    <location>
        <begin position="506"/>
        <end position="525"/>
    </location>
</feature>
<feature type="compositionally biased region" description="Basic and acidic residues" evidence="2">
    <location>
        <begin position="750"/>
        <end position="760"/>
    </location>
</feature>